<evidence type="ECO:0000256" key="12">
    <source>
        <dbReference type="SAM" id="Phobius"/>
    </source>
</evidence>
<reference evidence="13" key="1">
    <citation type="submission" date="2020-11" db="EMBL/GenBank/DDBJ databases">
        <authorList>
            <person name="Tran Van P."/>
        </authorList>
    </citation>
    <scope>NUCLEOTIDE SEQUENCE</scope>
</reference>
<dbReference type="PANTHER" id="PTHR21522">
    <property type="entry name" value="PROTON CHANNEL OTOP"/>
    <property type="match status" value="1"/>
</dbReference>
<keyword evidence="7 12" id="KW-1133">Transmembrane helix</keyword>
<feature type="transmembrane region" description="Helical" evidence="12">
    <location>
        <begin position="299"/>
        <end position="319"/>
    </location>
</feature>
<feature type="transmembrane region" description="Helical" evidence="12">
    <location>
        <begin position="475"/>
        <end position="496"/>
    </location>
</feature>
<dbReference type="Proteomes" id="UP000728032">
    <property type="component" value="Unassembled WGS sequence"/>
</dbReference>
<evidence type="ECO:0000256" key="11">
    <source>
        <dbReference type="SAM" id="MobiDB-lite"/>
    </source>
</evidence>
<dbReference type="PANTHER" id="PTHR21522:SF61">
    <property type="entry name" value="PROTON CHANNEL OTOPLC"/>
    <property type="match status" value="1"/>
</dbReference>
<evidence type="ECO:0000256" key="8">
    <source>
        <dbReference type="ARBA" id="ARBA00023065"/>
    </source>
</evidence>
<dbReference type="GO" id="GO:0005886">
    <property type="term" value="C:plasma membrane"/>
    <property type="evidence" value="ECO:0007669"/>
    <property type="project" value="UniProtKB-SubCell"/>
</dbReference>
<comment type="subcellular location">
    <subcellularLocation>
        <location evidence="1">Cell membrane</location>
        <topology evidence="1">Multi-pass membrane protein</topology>
    </subcellularLocation>
</comment>
<keyword evidence="5 12" id="KW-0812">Transmembrane</keyword>
<evidence type="ECO:0000256" key="3">
    <source>
        <dbReference type="ARBA" id="ARBA00022448"/>
    </source>
</evidence>
<feature type="compositionally biased region" description="Low complexity" evidence="11">
    <location>
        <begin position="57"/>
        <end position="72"/>
    </location>
</feature>
<evidence type="ECO:0000313" key="13">
    <source>
        <dbReference type="EMBL" id="CAD7645064.1"/>
    </source>
</evidence>
<keyword evidence="6" id="KW-0375">Hydrogen ion transport</keyword>
<evidence type="ECO:0000256" key="4">
    <source>
        <dbReference type="ARBA" id="ARBA00022475"/>
    </source>
</evidence>
<dbReference type="OrthoDB" id="6429739at2759"/>
<organism evidence="13">
    <name type="scientific">Oppiella nova</name>
    <dbReference type="NCBI Taxonomy" id="334625"/>
    <lineage>
        <taxon>Eukaryota</taxon>
        <taxon>Metazoa</taxon>
        <taxon>Ecdysozoa</taxon>
        <taxon>Arthropoda</taxon>
        <taxon>Chelicerata</taxon>
        <taxon>Arachnida</taxon>
        <taxon>Acari</taxon>
        <taxon>Acariformes</taxon>
        <taxon>Sarcoptiformes</taxon>
        <taxon>Oribatida</taxon>
        <taxon>Brachypylina</taxon>
        <taxon>Oppioidea</taxon>
        <taxon>Oppiidae</taxon>
        <taxon>Oppiella</taxon>
    </lineage>
</organism>
<evidence type="ECO:0000256" key="2">
    <source>
        <dbReference type="ARBA" id="ARBA00006513"/>
    </source>
</evidence>
<feature type="transmembrane region" description="Helical" evidence="12">
    <location>
        <begin position="151"/>
        <end position="171"/>
    </location>
</feature>
<keyword evidence="3" id="KW-0813">Transport</keyword>
<accession>A0A7R9LNS9</accession>
<feature type="transmembrane region" description="Helical" evidence="12">
    <location>
        <begin position="230"/>
        <end position="246"/>
    </location>
</feature>
<evidence type="ECO:0008006" key="15">
    <source>
        <dbReference type="Google" id="ProtNLM"/>
    </source>
</evidence>
<keyword evidence="9 12" id="KW-0472">Membrane</keyword>
<feature type="transmembrane region" description="Helical" evidence="12">
    <location>
        <begin position="548"/>
        <end position="572"/>
    </location>
</feature>
<evidence type="ECO:0000256" key="5">
    <source>
        <dbReference type="ARBA" id="ARBA00022692"/>
    </source>
</evidence>
<feature type="transmembrane region" description="Helical" evidence="12">
    <location>
        <begin position="578"/>
        <end position="598"/>
    </location>
</feature>
<keyword evidence="8" id="KW-0406">Ion transport</keyword>
<dbReference type="EMBL" id="CAJPVJ010001898">
    <property type="protein sequence ID" value="CAG2165467.1"/>
    <property type="molecule type" value="Genomic_DNA"/>
</dbReference>
<sequence length="700" mass="80752">MNSLEMNTHYLNPHQMNDISKARSDSERSIGALNLSVRNIPKVNLKLDKLSFNGRADTTATTPTVTTTVTEPADPPHSPSPPNYYDVNRIVIERSRKRAEIMELLCVFDARVSRAVVWLRHLPYHRHNSRVCFPMAEVISHRIPIGWYEGFYLYLYMGSILFLIFVYLFLLHRHHNKPMGRLQRFLQRMLPKRYHSAAQESDSENGAKTSDSGSDEYALEGLPAGQCGSFYLRAGAVAFGIGSMIYSGLEFAQFFELESKEHCYNFLYGFTPGSHVAFTFIQLYFIFMNSRVLIGKHKLIARFGLMHMIATNICVWLHVLIQETKHQIMIIVNPNTTELFQMTDFSIAWEHVDDVVEEISEDYLESIGPSYPSGLQANHQLVKRSLADHSIHTTHGECRRSNVIGDLVRDASQFLFPCTIEYSLICAAILYIMWKDVEDRHNSQQRHSMSSTTVVHTIHHKHHYQVDCAKAHKGLFTGIFLLVISIISLILFFVFIKKPQFRHLAVLQAHIIELFIYCINAIACLIALFQVRQLPYNRHRNVELDNILLIVAQIGLYIFTMFSIIGAQFFTLQQNTRLVMINALACLIQATLQTIFILDASHRFAATSEQYNRFAATSEQMRRKPGREMVTFLLVCNFAMWSINTLETRRADSNPVQMHFYGFWAWTIITHVTMPLTIFYRFHSTVCLCDIWKRTYKTKS</sequence>
<feature type="region of interest" description="Disordered" evidence="11">
    <location>
        <begin position="56"/>
        <end position="80"/>
    </location>
</feature>
<feature type="non-terminal residue" evidence="13">
    <location>
        <position position="700"/>
    </location>
</feature>
<gene>
    <name evidence="13" type="ORF">ONB1V03_LOCUS5009</name>
</gene>
<dbReference type="GO" id="GO:0015252">
    <property type="term" value="F:proton channel activity"/>
    <property type="evidence" value="ECO:0007669"/>
    <property type="project" value="InterPro"/>
</dbReference>
<dbReference type="InterPro" id="IPR004878">
    <property type="entry name" value="Otopetrin"/>
</dbReference>
<dbReference type="AlphaFoldDB" id="A0A7R9LNS9"/>
<evidence type="ECO:0000313" key="14">
    <source>
        <dbReference type="Proteomes" id="UP000728032"/>
    </source>
</evidence>
<feature type="transmembrane region" description="Helical" evidence="12">
    <location>
        <begin position="658"/>
        <end position="680"/>
    </location>
</feature>
<evidence type="ECO:0000256" key="1">
    <source>
        <dbReference type="ARBA" id="ARBA00004651"/>
    </source>
</evidence>
<proteinExistence type="inferred from homology"/>
<keyword evidence="4" id="KW-1003">Cell membrane</keyword>
<dbReference type="Pfam" id="PF03189">
    <property type="entry name" value="Otopetrin"/>
    <property type="match status" value="1"/>
</dbReference>
<evidence type="ECO:0000256" key="6">
    <source>
        <dbReference type="ARBA" id="ARBA00022781"/>
    </source>
</evidence>
<keyword evidence="10" id="KW-0407">Ion channel</keyword>
<dbReference type="EMBL" id="OC916723">
    <property type="protein sequence ID" value="CAD7645064.1"/>
    <property type="molecule type" value="Genomic_DNA"/>
</dbReference>
<comment type="similarity">
    <text evidence="2">Belongs to the otopetrin family.</text>
</comment>
<protein>
    <recommendedName>
        <fullName evidence="15">Otopetrin-2</fullName>
    </recommendedName>
</protein>
<feature type="transmembrane region" description="Helical" evidence="12">
    <location>
        <begin position="508"/>
        <end position="528"/>
    </location>
</feature>
<evidence type="ECO:0000256" key="9">
    <source>
        <dbReference type="ARBA" id="ARBA00023136"/>
    </source>
</evidence>
<feature type="transmembrane region" description="Helical" evidence="12">
    <location>
        <begin position="414"/>
        <end position="434"/>
    </location>
</feature>
<evidence type="ECO:0000256" key="10">
    <source>
        <dbReference type="ARBA" id="ARBA00023303"/>
    </source>
</evidence>
<keyword evidence="14" id="KW-1185">Reference proteome</keyword>
<name>A0A7R9LNS9_9ACAR</name>
<feature type="transmembrane region" description="Helical" evidence="12">
    <location>
        <begin position="266"/>
        <end position="287"/>
    </location>
</feature>
<evidence type="ECO:0000256" key="7">
    <source>
        <dbReference type="ARBA" id="ARBA00022989"/>
    </source>
</evidence>